<evidence type="ECO:0000313" key="1">
    <source>
        <dbReference type="EMBL" id="MBO1916647.1"/>
    </source>
</evidence>
<dbReference type="AlphaFoldDB" id="A0A939SPL5"/>
<protein>
    <submittedName>
        <fullName evidence="1">Uncharacterized protein</fullName>
    </submittedName>
</protein>
<organism evidence="1 2">
    <name type="scientific">Providencia rettgeri</name>
    <dbReference type="NCBI Taxonomy" id="587"/>
    <lineage>
        <taxon>Bacteria</taxon>
        <taxon>Pseudomonadati</taxon>
        <taxon>Pseudomonadota</taxon>
        <taxon>Gammaproteobacteria</taxon>
        <taxon>Enterobacterales</taxon>
        <taxon>Morganellaceae</taxon>
        <taxon>Providencia</taxon>
    </lineage>
</organism>
<name>A0A939SPL5_PRORE</name>
<dbReference type="Proteomes" id="UP000664477">
    <property type="component" value="Unassembled WGS sequence"/>
</dbReference>
<dbReference type="EMBL" id="JAGETQ010000180">
    <property type="protein sequence ID" value="MBO1916647.1"/>
    <property type="molecule type" value="Genomic_DNA"/>
</dbReference>
<comment type="caution">
    <text evidence="1">The sequence shown here is derived from an EMBL/GenBank/DDBJ whole genome shotgun (WGS) entry which is preliminary data.</text>
</comment>
<proteinExistence type="predicted"/>
<reference evidence="1" key="1">
    <citation type="submission" date="2021-03" db="EMBL/GenBank/DDBJ databases">
        <title>Molecular epidemiology and mechanisms of colistin and carbapenem resistance in Enterobacteriaceae from clinical isolates, the environment and porcine samples in Pretoria, South Africa.</title>
        <authorList>
            <person name="Bogoshi D."/>
            <person name="Mbelle N.M."/>
            <person name="Naidoo V."/>
            <person name="Osei Sekyere J."/>
        </authorList>
    </citation>
    <scope>NUCLEOTIDE SEQUENCE</scope>
    <source>
        <strain evidence="1">C052</strain>
    </source>
</reference>
<gene>
    <name evidence="1" type="ORF">J4727_18775</name>
</gene>
<accession>A0A939SPL5</accession>
<sequence>MRGEPTENSQASATLMQNLGLHMADDKAAGGIDMLNHLLENLLTISSSQLHYVLISPLLDFPSR</sequence>
<evidence type="ECO:0000313" key="2">
    <source>
        <dbReference type="Proteomes" id="UP000664477"/>
    </source>
</evidence>